<gene>
    <name evidence="1" type="ORF">CDL12_08978</name>
</gene>
<name>A0A2G9HLG0_9LAMI</name>
<sequence length="225" mass="25192">MEQLNGIFRGAAKEKWLEFPWALCETLAVLTLSFRDIISLQLTANFNSLRSLNLTGVHISRNVVERLLSSDYVKLENVFSASNLKNLTIVNLCSSGKFWVVGGFEPELQISAPKLVSFCYSCAYEDKDVNHIFCPSSFTGLDRAKTLTLSTLAVKHFASTTSNLSWDTFILDKLNHLGLELRYNANQLTEKNLSQMETMCRNSSSSPSKDECCSRFNLPLGSNLL</sequence>
<dbReference type="AlphaFoldDB" id="A0A2G9HLG0"/>
<keyword evidence="2" id="KW-1185">Reference proteome</keyword>
<protein>
    <submittedName>
        <fullName evidence="1">Uncharacterized protein</fullName>
    </submittedName>
</protein>
<proteinExistence type="predicted"/>
<accession>A0A2G9HLG0</accession>
<comment type="caution">
    <text evidence="1">The sequence shown here is derived from an EMBL/GenBank/DDBJ whole genome shotgun (WGS) entry which is preliminary data.</text>
</comment>
<dbReference type="Proteomes" id="UP000231279">
    <property type="component" value="Unassembled WGS sequence"/>
</dbReference>
<evidence type="ECO:0000313" key="2">
    <source>
        <dbReference type="Proteomes" id="UP000231279"/>
    </source>
</evidence>
<organism evidence="1 2">
    <name type="scientific">Handroanthus impetiginosus</name>
    <dbReference type="NCBI Taxonomy" id="429701"/>
    <lineage>
        <taxon>Eukaryota</taxon>
        <taxon>Viridiplantae</taxon>
        <taxon>Streptophyta</taxon>
        <taxon>Embryophyta</taxon>
        <taxon>Tracheophyta</taxon>
        <taxon>Spermatophyta</taxon>
        <taxon>Magnoliopsida</taxon>
        <taxon>eudicotyledons</taxon>
        <taxon>Gunneridae</taxon>
        <taxon>Pentapetalae</taxon>
        <taxon>asterids</taxon>
        <taxon>lamiids</taxon>
        <taxon>Lamiales</taxon>
        <taxon>Bignoniaceae</taxon>
        <taxon>Crescentiina</taxon>
        <taxon>Tabebuia alliance</taxon>
        <taxon>Handroanthus</taxon>
    </lineage>
</organism>
<dbReference type="EMBL" id="NKXS01001472">
    <property type="protein sequence ID" value="PIN18359.1"/>
    <property type="molecule type" value="Genomic_DNA"/>
</dbReference>
<evidence type="ECO:0000313" key="1">
    <source>
        <dbReference type="EMBL" id="PIN18359.1"/>
    </source>
</evidence>
<reference evidence="2" key="1">
    <citation type="journal article" date="2018" name="Gigascience">
        <title>Genome assembly of the Pink Ipe (Handroanthus impetiginosus, Bignoniaceae), a highly valued, ecologically keystone Neotropical timber forest tree.</title>
        <authorList>
            <person name="Silva-Junior O.B."/>
            <person name="Grattapaglia D."/>
            <person name="Novaes E."/>
            <person name="Collevatti R.G."/>
        </authorList>
    </citation>
    <scope>NUCLEOTIDE SEQUENCE [LARGE SCALE GENOMIC DNA]</scope>
    <source>
        <strain evidence="2">cv. UFG-1</strain>
    </source>
</reference>
<dbReference type="OrthoDB" id="868202at2759"/>